<dbReference type="GO" id="GO:0016627">
    <property type="term" value="F:oxidoreductase activity, acting on the CH-CH group of donors"/>
    <property type="evidence" value="ECO:0007669"/>
    <property type="project" value="InterPro"/>
</dbReference>
<dbReference type="AlphaFoldDB" id="A0A0P7XQ46"/>
<dbReference type="EMBL" id="LJSX01000024">
    <property type="protein sequence ID" value="KPQ09660.1"/>
    <property type="molecule type" value="Genomic_DNA"/>
</dbReference>
<comment type="caution">
    <text evidence="3">The sequence shown here is derived from an EMBL/GenBank/DDBJ whole genome shotgun (WGS) entry which is preliminary data.</text>
</comment>
<organism evidence="3 4">
    <name type="scientific">Saliniramus fredricksonii</name>
    <dbReference type="NCBI Taxonomy" id="1653334"/>
    <lineage>
        <taxon>Bacteria</taxon>
        <taxon>Pseudomonadati</taxon>
        <taxon>Pseudomonadota</taxon>
        <taxon>Alphaproteobacteria</taxon>
        <taxon>Hyphomicrobiales</taxon>
        <taxon>Salinarimonadaceae</taxon>
        <taxon>Saliniramus</taxon>
    </lineage>
</organism>
<dbReference type="InterPro" id="IPR009100">
    <property type="entry name" value="AcylCoA_DH/oxidase_NM_dom_sf"/>
</dbReference>
<proteinExistence type="predicted"/>
<sequence>MPLADETGAIRPVAALVPASSARIDTTWDAMGLSGTGSHDVILEDVTVPYRNTFEWPDGKAIGVFPWAICSPGIWFISTSATVVHLGLARRMIDEVRRELGGRRDRHSQQPLLSHPAILRVLERAEGTLQLATAGMRTTLSELWERGKTGVPLSEAERLMARNTTTAGVYLGTDLARAVFDVAGTSAIRRGGEW</sequence>
<dbReference type="Gene3D" id="2.40.110.10">
    <property type="entry name" value="Butyryl-CoA Dehydrogenase, subunit A, domain 2"/>
    <property type="match status" value="1"/>
</dbReference>
<reference evidence="3 4" key="1">
    <citation type="submission" date="2015-09" db="EMBL/GenBank/DDBJ databases">
        <title>Identification and resolution of microdiversity through metagenomic sequencing of parallel consortia.</title>
        <authorList>
            <person name="Nelson W.C."/>
            <person name="Romine M.F."/>
            <person name="Lindemann S.R."/>
        </authorList>
    </citation>
    <scope>NUCLEOTIDE SEQUENCE [LARGE SCALE GENOMIC DNA]</scope>
    <source>
        <strain evidence="3">HL-109</strain>
    </source>
</reference>
<dbReference type="Proteomes" id="UP000050497">
    <property type="component" value="Unassembled WGS sequence"/>
</dbReference>
<evidence type="ECO:0000313" key="3">
    <source>
        <dbReference type="EMBL" id="KPQ09660.1"/>
    </source>
</evidence>
<feature type="domain" description="Acyl-CoA dehydrogenase C-terminal" evidence="2">
    <location>
        <begin position="83"/>
        <end position="190"/>
    </location>
</feature>
<dbReference type="InterPro" id="IPR046373">
    <property type="entry name" value="Acyl-CoA_Oxase/DH_mid-dom_sf"/>
</dbReference>
<keyword evidence="1" id="KW-0560">Oxidoreductase</keyword>
<gene>
    <name evidence="3" type="ORF">HLUCCO17_14085</name>
</gene>
<evidence type="ECO:0000256" key="1">
    <source>
        <dbReference type="ARBA" id="ARBA00023002"/>
    </source>
</evidence>
<dbReference type="Gene3D" id="1.20.140.10">
    <property type="entry name" value="Butyryl-CoA Dehydrogenase, subunit A, domain 3"/>
    <property type="match status" value="1"/>
</dbReference>
<dbReference type="SUPFAM" id="SSF56645">
    <property type="entry name" value="Acyl-CoA dehydrogenase NM domain-like"/>
    <property type="match status" value="1"/>
</dbReference>
<dbReference type="RefSeq" id="WP_165603931.1">
    <property type="nucleotide sequence ID" value="NZ_FMBM01000001.1"/>
</dbReference>
<name>A0A0P7XQ46_9HYPH</name>
<evidence type="ECO:0000313" key="4">
    <source>
        <dbReference type="Proteomes" id="UP000050497"/>
    </source>
</evidence>
<accession>A0A0P7XQ46</accession>
<dbReference type="InterPro" id="IPR013107">
    <property type="entry name" value="Acyl-CoA_DH_C"/>
</dbReference>
<dbReference type="Pfam" id="PF08028">
    <property type="entry name" value="Acyl-CoA_dh_2"/>
    <property type="match status" value="1"/>
</dbReference>
<protein>
    <submittedName>
        <fullName evidence="3">Acyl-CoA dehydrogenase, C-terminal domain</fullName>
    </submittedName>
</protein>
<evidence type="ECO:0000259" key="2">
    <source>
        <dbReference type="Pfam" id="PF08028"/>
    </source>
</evidence>